<evidence type="ECO:0000313" key="2">
    <source>
        <dbReference type="Proteomes" id="UP000648075"/>
    </source>
</evidence>
<dbReference type="GO" id="GO:0003697">
    <property type="term" value="F:single-stranded DNA binding"/>
    <property type="evidence" value="ECO:0007669"/>
    <property type="project" value="InterPro"/>
</dbReference>
<dbReference type="Proteomes" id="UP000648075">
    <property type="component" value="Unassembled WGS sequence"/>
</dbReference>
<dbReference type="EMBL" id="BMZA01000002">
    <property type="protein sequence ID" value="GGY95236.1"/>
    <property type="molecule type" value="Genomic_DNA"/>
</dbReference>
<gene>
    <name evidence="1" type="ORF">GCM10011614_07420</name>
</gene>
<reference evidence="1" key="2">
    <citation type="submission" date="2020-09" db="EMBL/GenBank/DDBJ databases">
        <authorList>
            <person name="Sun Q."/>
            <person name="Kim S."/>
        </authorList>
    </citation>
    <scope>NUCLEOTIDE SEQUENCE</scope>
    <source>
        <strain evidence="1">KCTC 32255</strain>
    </source>
</reference>
<proteinExistence type="predicted"/>
<dbReference type="InterPro" id="IPR036590">
    <property type="entry name" value="SRAP-like"/>
</dbReference>
<protein>
    <submittedName>
        <fullName evidence="1">DUF159 family protein</fullName>
    </submittedName>
</protein>
<dbReference type="InterPro" id="IPR003738">
    <property type="entry name" value="SRAP"/>
</dbReference>
<dbReference type="SUPFAM" id="SSF143081">
    <property type="entry name" value="BB1717-like"/>
    <property type="match status" value="1"/>
</dbReference>
<dbReference type="Pfam" id="PF02586">
    <property type="entry name" value="SRAP"/>
    <property type="match status" value="1"/>
</dbReference>
<evidence type="ECO:0000313" key="1">
    <source>
        <dbReference type="EMBL" id="GGY95236.1"/>
    </source>
</evidence>
<accession>A0A918PBV5</accession>
<dbReference type="Gene3D" id="3.90.1680.10">
    <property type="entry name" value="SOS response associated peptidase-like"/>
    <property type="match status" value="1"/>
</dbReference>
<comment type="caution">
    <text evidence="1">The sequence shown here is derived from an EMBL/GenBank/DDBJ whole genome shotgun (WGS) entry which is preliminary data.</text>
</comment>
<dbReference type="AlphaFoldDB" id="A0A918PBV5"/>
<reference evidence="1" key="1">
    <citation type="journal article" date="2014" name="Int. J. Syst. Evol. Microbiol.">
        <title>Complete genome sequence of Corynebacterium casei LMG S-19264T (=DSM 44701T), isolated from a smear-ripened cheese.</title>
        <authorList>
            <consortium name="US DOE Joint Genome Institute (JGI-PGF)"/>
            <person name="Walter F."/>
            <person name="Albersmeier A."/>
            <person name="Kalinowski J."/>
            <person name="Ruckert C."/>
        </authorList>
    </citation>
    <scope>NUCLEOTIDE SEQUENCE</scope>
    <source>
        <strain evidence="1">KCTC 32255</strain>
    </source>
</reference>
<keyword evidence="2" id="KW-1185">Reference proteome</keyword>
<organism evidence="1 2">
    <name type="scientific">Novosphingobium colocasiae</name>
    <dbReference type="NCBI Taxonomy" id="1256513"/>
    <lineage>
        <taxon>Bacteria</taxon>
        <taxon>Pseudomonadati</taxon>
        <taxon>Pseudomonadota</taxon>
        <taxon>Alphaproteobacteria</taxon>
        <taxon>Sphingomonadales</taxon>
        <taxon>Sphingomonadaceae</taxon>
        <taxon>Novosphingobium</taxon>
    </lineage>
</organism>
<name>A0A918PBV5_9SPHN</name>
<dbReference type="GO" id="GO:0106300">
    <property type="term" value="P:protein-DNA covalent cross-linking repair"/>
    <property type="evidence" value="ECO:0007669"/>
    <property type="project" value="InterPro"/>
</dbReference>
<dbReference type="RefSeq" id="WP_229813734.1">
    <property type="nucleotide sequence ID" value="NZ_BMZA01000002.1"/>
</dbReference>
<sequence>MIASRYHFLMCNHYRNNPEAISTWREYIGWDLYDGLPEPDLWPKRQALVARTVEGRKALDKMAWGVPLALAGKRPGTTITKHVTNVRNLASPFWKAILAEPLQRCLVPFSSFAEPQTGAGRAEHWFTVNDALLSAFAGIWRASDSGNVFAFLTCEPNPLVAALHPKAMPVILHTDDYDEWLSADYAGACELAVPYPSQMMKVE</sequence>